<reference evidence="1" key="1">
    <citation type="submission" date="2020-06" db="EMBL/GenBank/DDBJ databases">
        <authorList>
            <person name="Dong N."/>
        </authorList>
    </citation>
    <scope>NUCLEOTIDE SEQUENCE</scope>
    <source>
        <strain evidence="1">R1692</strain>
    </source>
</reference>
<sequence>MKIRFVLSPFAFVFLISGDSRYHIILETLDTEEATYIWHIDKNKIVLKDAVAMIDKDLQIIREKGRQRFLEYSLPQNFSRIIHDYGDHDRGFILWKAFLEEIIH</sequence>
<evidence type="ECO:0000313" key="2">
    <source>
        <dbReference type="Proteomes" id="UP001170954"/>
    </source>
</evidence>
<name>A0ABT7NP17_9SPHI</name>
<reference evidence="1" key="2">
    <citation type="journal article" date="2022" name="Sci. Total Environ.">
        <title>Prevalence, transmission, and molecular epidemiology of tet(X)-positive bacteria among humans, animals, and environmental niches in China: An epidemiological, and genomic-based study.</title>
        <authorList>
            <person name="Dong N."/>
            <person name="Zeng Y."/>
            <person name="Cai C."/>
            <person name="Sun C."/>
            <person name="Lu J."/>
            <person name="Liu C."/>
            <person name="Zhou H."/>
            <person name="Sun Q."/>
            <person name="Shu L."/>
            <person name="Wang H."/>
            <person name="Wang Y."/>
            <person name="Wang S."/>
            <person name="Wu C."/>
            <person name="Chan E.W."/>
            <person name="Chen G."/>
            <person name="Shen Z."/>
            <person name="Chen S."/>
            <person name="Zhang R."/>
        </authorList>
    </citation>
    <scope>NUCLEOTIDE SEQUENCE</scope>
    <source>
        <strain evidence="1">R1692</strain>
    </source>
</reference>
<evidence type="ECO:0000313" key="1">
    <source>
        <dbReference type="EMBL" id="MDM1048967.1"/>
    </source>
</evidence>
<keyword evidence="2" id="KW-1185">Reference proteome</keyword>
<dbReference type="RefSeq" id="WP_286651591.1">
    <property type="nucleotide sequence ID" value="NZ_JACAGK010000034.1"/>
</dbReference>
<dbReference type="Proteomes" id="UP001170954">
    <property type="component" value="Unassembled WGS sequence"/>
</dbReference>
<comment type="caution">
    <text evidence="1">The sequence shown here is derived from an EMBL/GenBank/DDBJ whole genome shotgun (WGS) entry which is preliminary data.</text>
</comment>
<proteinExistence type="predicted"/>
<dbReference type="EMBL" id="JACAGK010000034">
    <property type="protein sequence ID" value="MDM1048967.1"/>
    <property type="molecule type" value="Genomic_DNA"/>
</dbReference>
<accession>A0ABT7NP17</accession>
<protein>
    <submittedName>
        <fullName evidence="1">Uncharacterized protein</fullName>
    </submittedName>
</protein>
<organism evidence="1 2">
    <name type="scientific">Sphingobacterium hotanense</name>
    <dbReference type="NCBI Taxonomy" id="649196"/>
    <lineage>
        <taxon>Bacteria</taxon>
        <taxon>Pseudomonadati</taxon>
        <taxon>Bacteroidota</taxon>
        <taxon>Sphingobacteriia</taxon>
        <taxon>Sphingobacteriales</taxon>
        <taxon>Sphingobacteriaceae</taxon>
        <taxon>Sphingobacterium</taxon>
    </lineage>
</organism>
<gene>
    <name evidence="1" type="ORF">HX018_12050</name>
</gene>